<dbReference type="EMBL" id="JAQQPM010000001">
    <property type="protein sequence ID" value="KAK2067050.1"/>
    <property type="molecule type" value="Genomic_DNA"/>
</dbReference>
<evidence type="ECO:0000256" key="3">
    <source>
        <dbReference type="ARBA" id="ARBA00015139"/>
    </source>
</evidence>
<comment type="similarity">
    <text evidence="2 8">Belongs to the GINS2/PSF2 family.</text>
</comment>
<dbReference type="GO" id="GO:0007059">
    <property type="term" value="P:chromosome segregation"/>
    <property type="evidence" value="ECO:0007669"/>
    <property type="project" value="UniProtKB-KW"/>
</dbReference>
<comment type="caution">
    <text evidence="12">The sequence shown here is derived from an EMBL/GenBank/DDBJ whole genome shotgun (WGS) entry which is preliminary data.</text>
</comment>
<accession>A0AAD9M9C5</accession>
<dbReference type="GO" id="GO:0000811">
    <property type="term" value="C:GINS complex"/>
    <property type="evidence" value="ECO:0007669"/>
    <property type="project" value="TreeGrafter"/>
</dbReference>
<feature type="region of interest" description="Disordered" evidence="9">
    <location>
        <begin position="88"/>
        <end position="121"/>
    </location>
</feature>
<dbReference type="Gene3D" id="3.40.5.50">
    <property type="match status" value="1"/>
</dbReference>
<evidence type="ECO:0000256" key="7">
    <source>
        <dbReference type="ARBA" id="ARBA00025163"/>
    </source>
</evidence>
<feature type="domain" description="GINS subunit" evidence="10">
    <location>
        <begin position="151"/>
        <end position="234"/>
    </location>
</feature>
<evidence type="ECO:0000313" key="12">
    <source>
        <dbReference type="EMBL" id="KAK2067050.1"/>
    </source>
</evidence>
<dbReference type="InterPro" id="IPR007257">
    <property type="entry name" value="GINS_Psf2"/>
</dbReference>
<keyword evidence="4 8" id="KW-0235">DNA replication</keyword>
<dbReference type="Gene3D" id="1.20.58.1020">
    <property type="match status" value="1"/>
</dbReference>
<dbReference type="FunFam" id="1.20.58.1020:FF:000001">
    <property type="entry name" value="DNA replication complex GINS protein PSF2"/>
    <property type="match status" value="1"/>
</dbReference>
<reference evidence="12" key="1">
    <citation type="journal article" date="2023" name="Mol. Plant Microbe Interact.">
        <title>Elucidating the Obligate Nature and Biological Capacity of an Invasive Fungal Corn Pathogen.</title>
        <authorList>
            <person name="MacCready J.S."/>
            <person name="Roggenkamp E.M."/>
            <person name="Gdanetz K."/>
            <person name="Chilvers M.I."/>
        </authorList>
    </citation>
    <scope>NUCLEOTIDE SEQUENCE</scope>
    <source>
        <strain evidence="12">PM02</strain>
    </source>
</reference>
<evidence type="ECO:0000256" key="6">
    <source>
        <dbReference type="ARBA" id="ARBA00023242"/>
    </source>
</evidence>
<dbReference type="InterPro" id="IPR056784">
    <property type="entry name" value="PSF2_N"/>
</dbReference>
<evidence type="ECO:0000256" key="5">
    <source>
        <dbReference type="ARBA" id="ARBA00022829"/>
    </source>
</evidence>
<name>A0AAD9M9C5_9PEZI</name>
<evidence type="ECO:0000259" key="11">
    <source>
        <dbReference type="Pfam" id="PF25005"/>
    </source>
</evidence>
<dbReference type="AlphaFoldDB" id="A0AAD9M9C5"/>
<dbReference type="SUPFAM" id="SSF158573">
    <property type="entry name" value="GINS helical bundle-like"/>
    <property type="match status" value="1"/>
</dbReference>
<dbReference type="SUPFAM" id="SSF160059">
    <property type="entry name" value="PriA/YqbF domain"/>
    <property type="match status" value="1"/>
</dbReference>
<evidence type="ECO:0000256" key="1">
    <source>
        <dbReference type="ARBA" id="ARBA00004123"/>
    </source>
</evidence>
<dbReference type="Pfam" id="PF25005">
    <property type="entry name" value="PSF2_N"/>
    <property type="match status" value="1"/>
</dbReference>
<evidence type="ECO:0000313" key="13">
    <source>
        <dbReference type="Proteomes" id="UP001217918"/>
    </source>
</evidence>
<feature type="compositionally biased region" description="Acidic residues" evidence="9">
    <location>
        <begin position="245"/>
        <end position="255"/>
    </location>
</feature>
<proteinExistence type="inferred from homology"/>
<dbReference type="InterPro" id="IPR036224">
    <property type="entry name" value="GINS_bundle-like_dom_sf"/>
</dbReference>
<dbReference type="GO" id="GO:0006260">
    <property type="term" value="P:DNA replication"/>
    <property type="evidence" value="ECO:0007669"/>
    <property type="project" value="UniProtKB-KW"/>
</dbReference>
<dbReference type="CDD" id="cd21694">
    <property type="entry name" value="GINS_B_Psf2"/>
    <property type="match status" value="1"/>
</dbReference>
<comment type="subunit">
    <text evidence="8">Component of the GINS complex.</text>
</comment>
<comment type="subcellular location">
    <subcellularLocation>
        <location evidence="1 8">Nucleus</location>
    </subcellularLocation>
</comment>
<feature type="compositionally biased region" description="Low complexity" evidence="9">
    <location>
        <begin position="100"/>
        <end position="113"/>
    </location>
</feature>
<feature type="domain" description="DNA replication complex GINS protein PSF2 N-terminal" evidence="11">
    <location>
        <begin position="11"/>
        <end position="69"/>
    </location>
</feature>
<dbReference type="PIRSF" id="PIRSF028998">
    <property type="entry name" value="GINS_Psf2_subgr"/>
    <property type="match status" value="1"/>
</dbReference>
<keyword evidence="6 8" id="KW-0539">Nucleus</keyword>
<evidence type="ECO:0000256" key="2">
    <source>
        <dbReference type="ARBA" id="ARBA00010565"/>
    </source>
</evidence>
<evidence type="ECO:0000256" key="4">
    <source>
        <dbReference type="ARBA" id="ARBA00022705"/>
    </source>
</evidence>
<evidence type="ECO:0000256" key="8">
    <source>
        <dbReference type="PIRNR" id="PIRNR028998"/>
    </source>
</evidence>
<feature type="region of interest" description="Disordered" evidence="9">
    <location>
        <begin position="236"/>
        <end position="274"/>
    </location>
</feature>
<protein>
    <recommendedName>
        <fullName evidence="3 8">DNA replication complex GINS protein PSF2</fullName>
    </recommendedName>
</protein>
<evidence type="ECO:0000256" key="9">
    <source>
        <dbReference type="SAM" id="MobiDB-lite"/>
    </source>
</evidence>
<organism evidence="12 13">
    <name type="scientific">Phyllachora maydis</name>
    <dbReference type="NCBI Taxonomy" id="1825666"/>
    <lineage>
        <taxon>Eukaryota</taxon>
        <taxon>Fungi</taxon>
        <taxon>Dikarya</taxon>
        <taxon>Ascomycota</taxon>
        <taxon>Pezizomycotina</taxon>
        <taxon>Sordariomycetes</taxon>
        <taxon>Sordariomycetidae</taxon>
        <taxon>Phyllachorales</taxon>
        <taxon>Phyllachoraceae</taxon>
        <taxon>Phyllachora</taxon>
    </lineage>
</organism>
<dbReference type="FunFam" id="3.40.5.50:FF:000001">
    <property type="entry name" value="DNA replication complex GINS protein PSF2"/>
    <property type="match status" value="1"/>
</dbReference>
<gene>
    <name evidence="12" type="ORF">P8C59_000818</name>
</gene>
<dbReference type="PANTHER" id="PTHR12772:SF0">
    <property type="entry name" value="DNA REPLICATION COMPLEX GINS PROTEIN PSF2"/>
    <property type="match status" value="1"/>
</dbReference>
<sequence>MALPLPAGLTHPEVSFLAEMELVTIVPRQRLDSIKLLSGTTPALKPPTRADVPLWLALLLKRQRRANIVPPPWLHPASLGGLIARETKTDPHAFSPPAPAAAAARADPMRPGRAAPPPPRAAWDPAAAAVVPLSAPFGPAACTAAAPTGFLPYHWLEVAEALLAHAGDDVAGAHGEVRGLLRDLVEVRAAKMRSSTGALEGFRGELMNLRGVGALELAESRGFVLGVVDGVRRIGASAEGARREEEEEEEEEQEERGEGGQGAGWGGSDDDMGI</sequence>
<dbReference type="CDD" id="cd11712">
    <property type="entry name" value="GINS_A_psf2"/>
    <property type="match status" value="1"/>
</dbReference>
<dbReference type="Proteomes" id="UP001217918">
    <property type="component" value="Unassembled WGS sequence"/>
</dbReference>
<comment type="function">
    <text evidence="7">The GINS complex plays an essential role in the initiation of DNA replication. Has a role in chromosome segregation.</text>
</comment>
<keyword evidence="13" id="KW-1185">Reference proteome</keyword>
<dbReference type="GO" id="GO:0000727">
    <property type="term" value="P:double-strand break repair via break-induced replication"/>
    <property type="evidence" value="ECO:0007669"/>
    <property type="project" value="TreeGrafter"/>
</dbReference>
<evidence type="ECO:0000259" key="10">
    <source>
        <dbReference type="Pfam" id="PF05916"/>
    </source>
</evidence>
<dbReference type="Pfam" id="PF05916">
    <property type="entry name" value="Sld5"/>
    <property type="match status" value="1"/>
</dbReference>
<keyword evidence="5" id="KW-0159">Chromosome partition</keyword>
<dbReference type="PANTHER" id="PTHR12772">
    <property type="entry name" value="DNA REPLICATION COMPLEX GINS PROTEIN PSF2"/>
    <property type="match status" value="1"/>
</dbReference>
<dbReference type="InterPro" id="IPR021151">
    <property type="entry name" value="GINS_A"/>
</dbReference>